<evidence type="ECO:0000313" key="2">
    <source>
        <dbReference type="EMBL" id="KIT99184.1"/>
    </source>
</evidence>
<feature type="compositionally biased region" description="Basic residues" evidence="1">
    <location>
        <begin position="43"/>
        <end position="52"/>
    </location>
</feature>
<feature type="region of interest" description="Disordered" evidence="1">
    <location>
        <begin position="25"/>
        <end position="146"/>
    </location>
</feature>
<name>A0AA40MKJ5_STAAU</name>
<comment type="caution">
    <text evidence="2">The sequence shown here is derived from an EMBL/GenBank/DDBJ whole genome shotgun (WGS) entry which is preliminary data.</text>
</comment>
<accession>A0AA40MKJ5</accession>
<proteinExistence type="predicted"/>
<feature type="compositionally biased region" description="Basic and acidic residues" evidence="1">
    <location>
        <begin position="60"/>
        <end position="140"/>
    </location>
</feature>
<feature type="non-terminal residue" evidence="2">
    <location>
        <position position="1"/>
    </location>
</feature>
<dbReference type="EMBL" id="JXIG01000601">
    <property type="protein sequence ID" value="KIT99184.1"/>
    <property type="molecule type" value="Genomic_DNA"/>
</dbReference>
<evidence type="ECO:0000313" key="3">
    <source>
        <dbReference type="Proteomes" id="UP000032274"/>
    </source>
</evidence>
<organism evidence="2 3">
    <name type="scientific">Staphylococcus aureus</name>
    <dbReference type="NCBI Taxonomy" id="1280"/>
    <lineage>
        <taxon>Bacteria</taxon>
        <taxon>Bacillati</taxon>
        <taxon>Bacillota</taxon>
        <taxon>Bacilli</taxon>
        <taxon>Bacillales</taxon>
        <taxon>Staphylococcaceae</taxon>
        <taxon>Staphylococcus</taxon>
    </lineage>
</organism>
<dbReference type="AlphaFoldDB" id="A0AA40MKJ5"/>
<sequence>EELADRLDVGHLGIDRRDAAAELERTGAIGAHRDQDLGDQRDGKRHAHRGIAHHPGAQLREVDVEHHHHEEEQHGDRADIDDDEQHRDERGIGEHHQAGGVEERQDEPQDGMDRVARQDRHGAGGAHNECEQVKGEKLDHGIGWPL</sequence>
<dbReference type="Proteomes" id="UP000032274">
    <property type="component" value="Unassembled WGS sequence"/>
</dbReference>
<protein>
    <submittedName>
        <fullName evidence="2">Uncharacterized protein</fullName>
    </submittedName>
</protein>
<reference evidence="2 3" key="1">
    <citation type="submission" date="2015-01" db="EMBL/GenBank/DDBJ databases">
        <title>Characterization of Swiss Staphylococcus aureus strains involved in food poisoning.</title>
        <authorList>
            <person name="Crovadore J."/>
            <person name="Chablais R."/>
            <person name="Tonacini J."/>
            <person name="Schnyder B."/>
            <person name="Lefort F."/>
        </authorList>
    </citation>
    <scope>NUCLEOTIDE SEQUENCE [LARGE SCALE GENOMIC DNA]</scope>
    <source>
        <strain evidence="2 3">SA-120</strain>
    </source>
</reference>
<feature type="compositionally biased region" description="Basic and acidic residues" evidence="1">
    <location>
        <begin position="25"/>
        <end position="42"/>
    </location>
</feature>
<gene>
    <name evidence="2" type="ORF">QU38_02890</name>
</gene>
<evidence type="ECO:0000256" key="1">
    <source>
        <dbReference type="SAM" id="MobiDB-lite"/>
    </source>
</evidence>